<evidence type="ECO:0000256" key="14">
    <source>
        <dbReference type="ARBA" id="ARBA00049494"/>
    </source>
</evidence>
<dbReference type="Gene3D" id="2.40.30.30">
    <property type="entry name" value="Riboflavin kinase-like"/>
    <property type="match status" value="1"/>
</dbReference>
<comment type="catalytic activity">
    <reaction evidence="14 15">
        <text>FMN + ATP + H(+) = FAD + diphosphate</text>
        <dbReference type="Rhea" id="RHEA:17237"/>
        <dbReference type="ChEBI" id="CHEBI:15378"/>
        <dbReference type="ChEBI" id="CHEBI:30616"/>
        <dbReference type="ChEBI" id="CHEBI:33019"/>
        <dbReference type="ChEBI" id="CHEBI:57692"/>
        <dbReference type="ChEBI" id="CHEBI:58210"/>
        <dbReference type="EC" id="2.7.7.2"/>
    </reaction>
</comment>
<dbReference type="PIRSF" id="PIRSF004491">
    <property type="entry name" value="FAD_Synth"/>
    <property type="match status" value="1"/>
</dbReference>
<dbReference type="GO" id="GO:0003919">
    <property type="term" value="F:FMN adenylyltransferase activity"/>
    <property type="evidence" value="ECO:0007669"/>
    <property type="project" value="UniProtKB-UniRule"/>
</dbReference>
<dbReference type="GO" id="GO:0008531">
    <property type="term" value="F:riboflavin kinase activity"/>
    <property type="evidence" value="ECO:0007669"/>
    <property type="project" value="UniProtKB-UniRule"/>
</dbReference>
<keyword evidence="7 15" id="KW-0548">Nucleotidyltransferase</keyword>
<dbReference type="InterPro" id="IPR015864">
    <property type="entry name" value="FAD_synthase"/>
</dbReference>
<dbReference type="Gene3D" id="3.40.50.620">
    <property type="entry name" value="HUPs"/>
    <property type="match status" value="1"/>
</dbReference>
<dbReference type="InterPro" id="IPR002606">
    <property type="entry name" value="Riboflavin_kinase_bac"/>
</dbReference>
<dbReference type="EMBL" id="AP019307">
    <property type="protein sequence ID" value="BBH18253.1"/>
    <property type="molecule type" value="Genomic_DNA"/>
</dbReference>
<evidence type="ECO:0000256" key="7">
    <source>
        <dbReference type="ARBA" id="ARBA00022695"/>
    </source>
</evidence>
<evidence type="ECO:0000256" key="9">
    <source>
        <dbReference type="ARBA" id="ARBA00022777"/>
    </source>
</evidence>
<comment type="pathway">
    <text evidence="2 15">Cofactor biosynthesis; FAD biosynthesis; FAD from FMN: step 1/1.</text>
</comment>
<reference evidence="17 18" key="1">
    <citation type="submission" date="2018-11" db="EMBL/GenBank/DDBJ databases">
        <title>Complete genome sequence of Nocardioides baekrokdamisoli strain KCTC 39748.</title>
        <authorList>
            <person name="Kang S.W."/>
            <person name="Lee K.C."/>
            <person name="Kim K.K."/>
            <person name="Kim J.S."/>
            <person name="Kim D.S."/>
            <person name="Ko S.H."/>
            <person name="Yang S.H."/>
            <person name="Shin Y.K."/>
            <person name="Lee J.S."/>
        </authorList>
    </citation>
    <scope>NUCLEOTIDE SEQUENCE [LARGE SCALE GENOMIC DNA]</scope>
    <source>
        <strain evidence="17 18">KCTC 39748</strain>
    </source>
</reference>
<dbReference type="InterPro" id="IPR004821">
    <property type="entry name" value="Cyt_trans-like"/>
</dbReference>
<dbReference type="Proteomes" id="UP000271573">
    <property type="component" value="Chromosome"/>
</dbReference>
<comment type="pathway">
    <text evidence="3 15">Cofactor biosynthesis; FMN biosynthesis; FMN from riboflavin (ATP route): step 1/1.</text>
</comment>
<dbReference type="FunFam" id="2.40.30.30:FF:000003">
    <property type="entry name" value="Riboflavin biosynthesis protein"/>
    <property type="match status" value="1"/>
</dbReference>
<evidence type="ECO:0000313" key="17">
    <source>
        <dbReference type="EMBL" id="BBH18253.1"/>
    </source>
</evidence>
<dbReference type="GO" id="GO:0009398">
    <property type="term" value="P:FMN biosynthetic process"/>
    <property type="evidence" value="ECO:0007669"/>
    <property type="project" value="UniProtKB-UniRule"/>
</dbReference>
<dbReference type="GO" id="GO:0006747">
    <property type="term" value="P:FAD biosynthetic process"/>
    <property type="evidence" value="ECO:0007669"/>
    <property type="project" value="UniProtKB-UniRule"/>
</dbReference>
<evidence type="ECO:0000256" key="6">
    <source>
        <dbReference type="ARBA" id="ARBA00022679"/>
    </source>
</evidence>
<keyword evidence="10 15" id="KW-0274">FAD</keyword>
<organism evidence="17 18">
    <name type="scientific">Nocardioides baekrokdamisoli</name>
    <dbReference type="NCBI Taxonomy" id="1804624"/>
    <lineage>
        <taxon>Bacteria</taxon>
        <taxon>Bacillati</taxon>
        <taxon>Actinomycetota</taxon>
        <taxon>Actinomycetes</taxon>
        <taxon>Propionibacteriales</taxon>
        <taxon>Nocardioidaceae</taxon>
        <taxon>Nocardioides</taxon>
    </lineage>
</organism>
<evidence type="ECO:0000256" key="12">
    <source>
        <dbReference type="ARBA" id="ARBA00023268"/>
    </source>
</evidence>
<dbReference type="SMART" id="SM00904">
    <property type="entry name" value="Flavokinase"/>
    <property type="match status" value="1"/>
</dbReference>
<name>A0A3G9J0U3_9ACTN</name>
<evidence type="ECO:0000259" key="16">
    <source>
        <dbReference type="SMART" id="SM00904"/>
    </source>
</evidence>
<gene>
    <name evidence="17" type="ORF">Back2_25400</name>
</gene>
<evidence type="ECO:0000256" key="3">
    <source>
        <dbReference type="ARBA" id="ARBA00005201"/>
    </source>
</evidence>
<comment type="function">
    <text evidence="1">Catalyzes the phosphorylation of riboflavin to FMN followed by the adenylation of FMN to FAD.</text>
</comment>
<proteinExistence type="inferred from homology"/>
<dbReference type="InterPro" id="IPR015865">
    <property type="entry name" value="Riboflavin_kinase_bac/euk"/>
</dbReference>
<evidence type="ECO:0000256" key="4">
    <source>
        <dbReference type="ARBA" id="ARBA00022630"/>
    </source>
</evidence>
<protein>
    <recommendedName>
        <fullName evidence="15">Riboflavin biosynthesis protein</fullName>
    </recommendedName>
    <domain>
        <recommendedName>
            <fullName evidence="15">Riboflavin kinase</fullName>
            <ecNumber evidence="15">2.7.1.26</ecNumber>
        </recommendedName>
        <alternativeName>
            <fullName evidence="15">Flavokinase</fullName>
        </alternativeName>
    </domain>
    <domain>
        <recommendedName>
            <fullName evidence="15">FMN adenylyltransferase</fullName>
            <ecNumber evidence="15">2.7.7.2</ecNumber>
        </recommendedName>
        <alternativeName>
            <fullName evidence="15">FAD pyrophosphorylase</fullName>
        </alternativeName>
        <alternativeName>
            <fullName evidence="15">FAD synthase</fullName>
        </alternativeName>
    </domain>
</protein>
<keyword evidence="6 15" id="KW-0808">Transferase</keyword>
<dbReference type="InterPro" id="IPR014729">
    <property type="entry name" value="Rossmann-like_a/b/a_fold"/>
</dbReference>
<dbReference type="SUPFAM" id="SSF52374">
    <property type="entry name" value="Nucleotidylyl transferase"/>
    <property type="match status" value="1"/>
</dbReference>
<dbReference type="CDD" id="cd02064">
    <property type="entry name" value="FAD_synthetase_N"/>
    <property type="match status" value="1"/>
</dbReference>
<keyword evidence="5 15" id="KW-0288">FMN</keyword>
<keyword evidence="8 15" id="KW-0547">Nucleotide-binding</keyword>
<dbReference type="GO" id="GO:0009231">
    <property type="term" value="P:riboflavin biosynthetic process"/>
    <property type="evidence" value="ECO:0007669"/>
    <property type="project" value="InterPro"/>
</dbReference>
<evidence type="ECO:0000256" key="5">
    <source>
        <dbReference type="ARBA" id="ARBA00022643"/>
    </source>
</evidence>
<dbReference type="InterPro" id="IPR023465">
    <property type="entry name" value="Riboflavin_kinase_dom_sf"/>
</dbReference>
<dbReference type="NCBIfam" id="TIGR00083">
    <property type="entry name" value="ribF"/>
    <property type="match status" value="1"/>
</dbReference>
<keyword evidence="9 15" id="KW-0418">Kinase</keyword>
<evidence type="ECO:0000256" key="13">
    <source>
        <dbReference type="ARBA" id="ARBA00047880"/>
    </source>
</evidence>
<evidence type="ECO:0000256" key="2">
    <source>
        <dbReference type="ARBA" id="ARBA00004726"/>
    </source>
</evidence>
<dbReference type="PANTHER" id="PTHR22749">
    <property type="entry name" value="RIBOFLAVIN KINASE/FMN ADENYLYLTRANSFERASE"/>
    <property type="match status" value="1"/>
</dbReference>
<dbReference type="UniPathway" id="UPA00276">
    <property type="reaction ID" value="UER00406"/>
</dbReference>
<accession>A0A3G9J0U3</accession>
<dbReference type="Pfam" id="PF06574">
    <property type="entry name" value="FAD_syn"/>
    <property type="match status" value="1"/>
</dbReference>
<dbReference type="Pfam" id="PF01687">
    <property type="entry name" value="Flavokinase"/>
    <property type="match status" value="1"/>
</dbReference>
<evidence type="ECO:0000256" key="11">
    <source>
        <dbReference type="ARBA" id="ARBA00022840"/>
    </source>
</evidence>
<evidence type="ECO:0000256" key="15">
    <source>
        <dbReference type="PIRNR" id="PIRNR004491"/>
    </source>
</evidence>
<keyword evidence="11 15" id="KW-0067">ATP-binding</keyword>
<sequence>MSADPVHPYARLVIGTTRVASLCVVQSPFDSWWRGLTEVPADLGRTAVVIGNFDGVHRGHQAVIQRAKEIAGDLPLVAVTFFPHPMAVVRPDIAPRILTDAVKRAELLRAAGADAVLTVPFDLEVASWSPDEFAREVLVDRLHAALVVVGDNFRYGHKASGDVASLTAFGREYDFRVEGVALAGDEAAWCSTDVRTLVDSGDVAGATAILGHAPTVRGVVVKGDQRGRELGFPTANVPADDKLAVPADGVYAGWLTRLDTRERFRAAISVGTNPTFEGVVGRRVESYVLDERLDLYGVEVEVEFVARIRGMVAFTTVEALVEVIEDDVRRTRELLRA</sequence>
<evidence type="ECO:0000256" key="1">
    <source>
        <dbReference type="ARBA" id="ARBA00002121"/>
    </source>
</evidence>
<feature type="domain" description="Riboflavin kinase" evidence="16">
    <location>
        <begin position="209"/>
        <end position="336"/>
    </location>
</feature>
<keyword evidence="4 15" id="KW-0285">Flavoprotein</keyword>
<keyword evidence="12" id="KW-0511">Multifunctional enzyme</keyword>
<evidence type="ECO:0000256" key="10">
    <source>
        <dbReference type="ARBA" id="ARBA00022827"/>
    </source>
</evidence>
<dbReference type="KEGG" id="nbe:Back2_25400"/>
<dbReference type="SUPFAM" id="SSF82114">
    <property type="entry name" value="Riboflavin kinase-like"/>
    <property type="match status" value="1"/>
</dbReference>
<dbReference type="FunFam" id="3.40.50.620:FF:000021">
    <property type="entry name" value="Riboflavin biosynthesis protein"/>
    <property type="match status" value="1"/>
</dbReference>
<dbReference type="UniPathway" id="UPA00277">
    <property type="reaction ID" value="UER00407"/>
</dbReference>
<dbReference type="InterPro" id="IPR023468">
    <property type="entry name" value="Riboflavin_kinase"/>
</dbReference>
<evidence type="ECO:0000313" key="18">
    <source>
        <dbReference type="Proteomes" id="UP000271573"/>
    </source>
</evidence>
<dbReference type="EC" id="2.7.1.26" evidence="15"/>
<keyword evidence="18" id="KW-1185">Reference proteome</keyword>
<dbReference type="NCBIfam" id="TIGR00125">
    <property type="entry name" value="cyt_tran_rel"/>
    <property type="match status" value="1"/>
</dbReference>
<dbReference type="AlphaFoldDB" id="A0A3G9J0U3"/>
<dbReference type="NCBIfam" id="NF004160">
    <property type="entry name" value="PRK05627.1-3"/>
    <property type="match status" value="1"/>
</dbReference>
<comment type="similarity">
    <text evidence="15">Belongs to the ribF family.</text>
</comment>
<dbReference type="EC" id="2.7.7.2" evidence="15"/>
<dbReference type="PANTHER" id="PTHR22749:SF6">
    <property type="entry name" value="RIBOFLAVIN KINASE"/>
    <property type="match status" value="1"/>
</dbReference>
<evidence type="ECO:0000256" key="8">
    <source>
        <dbReference type="ARBA" id="ARBA00022741"/>
    </source>
</evidence>
<dbReference type="GO" id="GO:0005524">
    <property type="term" value="F:ATP binding"/>
    <property type="evidence" value="ECO:0007669"/>
    <property type="project" value="UniProtKB-UniRule"/>
</dbReference>
<comment type="catalytic activity">
    <reaction evidence="13 15">
        <text>riboflavin + ATP = FMN + ADP + H(+)</text>
        <dbReference type="Rhea" id="RHEA:14357"/>
        <dbReference type="ChEBI" id="CHEBI:15378"/>
        <dbReference type="ChEBI" id="CHEBI:30616"/>
        <dbReference type="ChEBI" id="CHEBI:57986"/>
        <dbReference type="ChEBI" id="CHEBI:58210"/>
        <dbReference type="ChEBI" id="CHEBI:456216"/>
        <dbReference type="EC" id="2.7.1.26"/>
    </reaction>
</comment>